<organism evidence="2 3">
    <name type="scientific">Streblomastix strix</name>
    <dbReference type="NCBI Taxonomy" id="222440"/>
    <lineage>
        <taxon>Eukaryota</taxon>
        <taxon>Metamonada</taxon>
        <taxon>Preaxostyla</taxon>
        <taxon>Oxymonadida</taxon>
        <taxon>Streblomastigidae</taxon>
        <taxon>Streblomastix</taxon>
    </lineage>
</organism>
<protein>
    <submittedName>
        <fullName evidence="2">Uncharacterized protein</fullName>
    </submittedName>
</protein>
<accession>A0A5J4TLX6</accession>
<comment type="caution">
    <text evidence="2">The sequence shown here is derived from an EMBL/GenBank/DDBJ whole genome shotgun (WGS) entry which is preliminary data.</text>
</comment>
<dbReference type="AlphaFoldDB" id="A0A5J4TLX6"/>
<feature type="region of interest" description="Disordered" evidence="1">
    <location>
        <begin position="1"/>
        <end position="20"/>
    </location>
</feature>
<name>A0A5J4TLX6_9EUKA</name>
<evidence type="ECO:0000313" key="3">
    <source>
        <dbReference type="Proteomes" id="UP000324800"/>
    </source>
</evidence>
<reference evidence="2 3" key="1">
    <citation type="submission" date="2019-03" db="EMBL/GenBank/DDBJ databases">
        <title>Single cell metagenomics reveals metabolic interactions within the superorganism composed of flagellate Streblomastix strix and complex community of Bacteroidetes bacteria on its surface.</title>
        <authorList>
            <person name="Treitli S.C."/>
            <person name="Kolisko M."/>
            <person name="Husnik F."/>
            <person name="Keeling P."/>
            <person name="Hampl V."/>
        </authorList>
    </citation>
    <scope>NUCLEOTIDE SEQUENCE [LARGE SCALE GENOMIC DNA]</scope>
    <source>
        <strain evidence="2">ST1C</strain>
    </source>
</reference>
<gene>
    <name evidence="2" type="ORF">EZS28_045711</name>
</gene>
<dbReference type="Proteomes" id="UP000324800">
    <property type="component" value="Unassembled WGS sequence"/>
</dbReference>
<sequence>MKCETLEKGPKRKYTRKSKTDENAKAMIDLMINEQTNVLTIELTNRQIIEEKYDEHIYDLINSEGDLETRISNQQLTYRYEKNRDDNTFLEMIQPLSELCRDGQFNGSPISSGPFGNLKIKEWSKSLRRKWVTIIFFWT</sequence>
<evidence type="ECO:0000256" key="1">
    <source>
        <dbReference type="SAM" id="MobiDB-lite"/>
    </source>
</evidence>
<evidence type="ECO:0000313" key="2">
    <source>
        <dbReference type="EMBL" id="KAA6358763.1"/>
    </source>
</evidence>
<proteinExistence type="predicted"/>
<dbReference type="EMBL" id="SNRW01029399">
    <property type="protein sequence ID" value="KAA6358763.1"/>
    <property type="molecule type" value="Genomic_DNA"/>
</dbReference>